<keyword evidence="3" id="KW-1185">Reference proteome</keyword>
<feature type="region of interest" description="Disordered" evidence="1">
    <location>
        <begin position="41"/>
        <end position="64"/>
    </location>
</feature>
<accession>A0A8J5QJG2</accession>
<dbReference type="Proteomes" id="UP000694255">
    <property type="component" value="Unassembled WGS sequence"/>
</dbReference>
<evidence type="ECO:0000313" key="2">
    <source>
        <dbReference type="EMBL" id="KAG7664212.1"/>
    </source>
</evidence>
<reference evidence="2 3" key="1">
    <citation type="journal article" date="2021" name="DNA Res.">
        <title>Genome analysis of Candida subhashii reveals its hybrid nature and dual mitochondrial genome conformations.</title>
        <authorList>
            <person name="Mixao V."/>
            <person name="Hegedusova E."/>
            <person name="Saus E."/>
            <person name="Pryszcz L.P."/>
            <person name="Cillingova A."/>
            <person name="Nosek J."/>
            <person name="Gabaldon T."/>
        </authorList>
    </citation>
    <scope>NUCLEOTIDE SEQUENCE [LARGE SCALE GENOMIC DNA]</scope>
    <source>
        <strain evidence="2 3">CBS 10753</strain>
    </source>
</reference>
<evidence type="ECO:0000256" key="1">
    <source>
        <dbReference type="SAM" id="MobiDB-lite"/>
    </source>
</evidence>
<dbReference type="GeneID" id="73469076"/>
<proteinExistence type="predicted"/>
<organism evidence="2 3">
    <name type="scientific">[Candida] subhashii</name>
    <dbReference type="NCBI Taxonomy" id="561895"/>
    <lineage>
        <taxon>Eukaryota</taxon>
        <taxon>Fungi</taxon>
        <taxon>Dikarya</taxon>
        <taxon>Ascomycota</taxon>
        <taxon>Saccharomycotina</taxon>
        <taxon>Pichiomycetes</taxon>
        <taxon>Debaryomycetaceae</taxon>
        <taxon>Spathaspora</taxon>
    </lineage>
</organism>
<comment type="caution">
    <text evidence="2">The sequence shown here is derived from an EMBL/GenBank/DDBJ whole genome shotgun (WGS) entry which is preliminary data.</text>
</comment>
<name>A0A8J5QJG2_9ASCO</name>
<feature type="compositionally biased region" description="Polar residues" evidence="1">
    <location>
        <begin position="41"/>
        <end position="59"/>
    </location>
</feature>
<dbReference type="EMBL" id="JAGSYN010000103">
    <property type="protein sequence ID" value="KAG7664212.1"/>
    <property type="molecule type" value="Genomic_DNA"/>
</dbReference>
<evidence type="ECO:0000313" key="3">
    <source>
        <dbReference type="Proteomes" id="UP000694255"/>
    </source>
</evidence>
<dbReference type="OrthoDB" id="4089169at2759"/>
<gene>
    <name evidence="2" type="ORF">J8A68_002275</name>
</gene>
<dbReference type="AlphaFoldDB" id="A0A8J5QJG2"/>
<protein>
    <submittedName>
        <fullName evidence="2">Uncharacterized protein</fullName>
    </submittedName>
</protein>
<dbReference type="RefSeq" id="XP_049264444.1">
    <property type="nucleotide sequence ID" value="XM_049406007.1"/>
</dbReference>
<sequence>MTELSINDTVRLNKLHTNPKRGHRLGTASATWKKIKSATSGVANYQSTPSNGTNGSASNSDEETTEIDVEAIIENGPSGELLILFPNERKLEIWDWSSPSNDCSSDGDTLFLQNQININLEITTEINVFKLYQKSQDEYHVLIICTDGIDYFLQSHSFTIHNSVSKANSSCMLNKFNQDTLEFTIKSSSKFICVGNNQGFLSLFEFNQETKEIIPANDGMKLANIWKRSCNPIISNPSFQGKVSDNELMLRTSVNGDSVPIFDIVDNWLVYSPTKFEYRHLKASNDSSITRKEIPQSSFDPIVSNYSSNGETAKLKNSMFTPMKLPMSKPLLAKVFSSLSNTALDGLFKLSEVSSAKFKAYMGNNTNSSNKNVEPASINSISKSIGKLLYSTASTTATSLQNSTKNLKPNNNQILCILDLGNDKVMGTFKPPGGVSQVSLSPYDLQLVHANARGDSLYMWDLYRLPVEIEVIGKFIRGKTSGIIEEIFWFVNNYDSKQNEGDIFGSNSGFGVITKSTGSVHWYNINYLSGSLNNNHPNSFRKKTTKQTTAVAPGKFMDSWILSSFKAKQFAAIPSDLRKENLNQLAIIDNNNYLKLISPLNGQHFYRFELPNCPVSSSCVPLLDEDIQMNGDYDLFQQPPGSKSVTPLSQAEIQTCSPFLNLINNNRIEFALLEQDYETFGNEFGNQIPETIIKFSENEQPNYNSIKSKEVLKLKESDLPSFGKLYIDQDEESDDCKD</sequence>